<accession>A0A2H0RC23</accession>
<protein>
    <recommendedName>
        <fullName evidence="3">Baseplate protein J-like barrel domain-containing protein</fullName>
    </recommendedName>
</protein>
<feature type="domain" description="Baseplate protein J-like barrel" evidence="3">
    <location>
        <begin position="195"/>
        <end position="251"/>
    </location>
</feature>
<comment type="caution">
    <text evidence="4">The sequence shown here is derived from an EMBL/GenBank/DDBJ whole genome shotgun (WGS) entry which is preliminary data.</text>
</comment>
<dbReference type="EMBL" id="PCXV01000033">
    <property type="protein sequence ID" value="PIR44027.1"/>
    <property type="molecule type" value="Genomic_DNA"/>
</dbReference>
<keyword evidence="2" id="KW-1133">Transmembrane helix</keyword>
<keyword evidence="2" id="KW-0472">Membrane</keyword>
<evidence type="ECO:0000256" key="1">
    <source>
        <dbReference type="SAM" id="MobiDB-lite"/>
    </source>
</evidence>
<keyword evidence="2" id="KW-0812">Transmembrane</keyword>
<name>A0A2H0RC23_9BACT</name>
<organism evidence="4 5">
    <name type="scientific">Candidatus Wolfebacteria bacterium CG10_big_fil_rev_8_21_14_0_10_31_9</name>
    <dbReference type="NCBI Taxonomy" id="1975070"/>
    <lineage>
        <taxon>Bacteria</taxon>
        <taxon>Candidatus Wolfeibacteriota</taxon>
    </lineage>
</organism>
<proteinExistence type="predicted"/>
<evidence type="ECO:0000313" key="4">
    <source>
        <dbReference type="EMBL" id="PIR44027.1"/>
    </source>
</evidence>
<reference evidence="4 5" key="1">
    <citation type="submission" date="2017-09" db="EMBL/GenBank/DDBJ databases">
        <title>Depth-based differentiation of microbial function through sediment-hosted aquifers and enrichment of novel symbionts in the deep terrestrial subsurface.</title>
        <authorList>
            <person name="Probst A.J."/>
            <person name="Ladd B."/>
            <person name="Jarett J.K."/>
            <person name="Geller-Mcgrath D.E."/>
            <person name="Sieber C.M."/>
            <person name="Emerson J.B."/>
            <person name="Anantharaman K."/>
            <person name="Thomas B.C."/>
            <person name="Malmstrom R."/>
            <person name="Stieglmeier M."/>
            <person name="Klingl A."/>
            <person name="Woyke T."/>
            <person name="Ryan C.M."/>
            <person name="Banfield J.F."/>
        </authorList>
    </citation>
    <scope>NUCLEOTIDE SEQUENCE [LARGE SCALE GENOMIC DNA]</scope>
    <source>
        <strain evidence="4">CG10_big_fil_rev_8_21_14_0_10_31_9</strain>
    </source>
</reference>
<feature type="region of interest" description="Disordered" evidence="1">
    <location>
        <begin position="40"/>
        <end position="61"/>
    </location>
</feature>
<evidence type="ECO:0000256" key="2">
    <source>
        <dbReference type="SAM" id="Phobius"/>
    </source>
</evidence>
<evidence type="ECO:0000259" key="3">
    <source>
        <dbReference type="Pfam" id="PF04865"/>
    </source>
</evidence>
<sequence length="470" mass="52710">MAISKDKKIKVIDIIRKSSESSEVKLERIKVEPNTEIKKEIEPTPILKDEKSKGKQTQKFSLPQKQEALEKHIIERRIDDDDEEEDFKKEKSFRPYLVALVILIALALAGYLAVSVLPRVDIKLIAQKAKWPANTNYTNPITLNSKIADVDILNRQIPVAIFSQKKNINFQWLATAKKNIQRNATGKIIIYNNFGSDAQTLVVGTRFQTPDGKIFKLTDKVIIPGKTSSAPASIEADVIAEKPGEAYNISPVKKFTVPGFADSPKFEKFYGESKNSMTGGLIGESAYPSDADITKAKIEAEKSIKDVINTFLYSQFSQDDFKVIESSRQVNIIKEVVNKTTDENGNFSIYVEAEGTVQAFKEAQLLSLMSALAVQVIDKDFVLKDYQIDYGDMTTDAKTKIISLPITFSGNFWKPIDVSDFKNKITGKSEDDLKAVIFTSSIIEKADVSFWPFWVKSVPNNLNRVKVEVN</sequence>
<dbReference type="InterPro" id="IPR006949">
    <property type="entry name" value="Barrel_Baseplate_J-like"/>
</dbReference>
<gene>
    <name evidence="4" type="ORF">COV23_02015</name>
</gene>
<feature type="transmembrane region" description="Helical" evidence="2">
    <location>
        <begin position="96"/>
        <end position="117"/>
    </location>
</feature>
<dbReference type="AlphaFoldDB" id="A0A2H0RC23"/>
<dbReference type="Pfam" id="PF04865">
    <property type="entry name" value="Baseplate_J"/>
    <property type="match status" value="1"/>
</dbReference>
<dbReference type="Proteomes" id="UP000231602">
    <property type="component" value="Unassembled WGS sequence"/>
</dbReference>
<evidence type="ECO:0000313" key="5">
    <source>
        <dbReference type="Proteomes" id="UP000231602"/>
    </source>
</evidence>
<feature type="compositionally biased region" description="Basic and acidic residues" evidence="1">
    <location>
        <begin position="40"/>
        <end position="53"/>
    </location>
</feature>